<sequence length="182" mass="19966">MGAGKRLNFLAKNGSVTGETVPVPPDVTYAADGAGDQSCLALNTKTTPWQYQEMDCGTVNGYICEMAYDCIPNPCQNFGSCLAVNDGQPCRCFPGTSGKFCETGMYMPYCENNCPCSLPAAGFCYALSPLYENTTWIAYLNYRLSAKINLWYTKAMMIDNSTQTTALSNLTKMLFLKINMEC</sequence>
<comment type="caution">
    <text evidence="1">Lacks conserved residue(s) required for the propagation of feature annotation.</text>
</comment>
<protein>
    <submittedName>
        <fullName evidence="4">EGF-like domain-containing protein</fullName>
    </submittedName>
</protein>
<dbReference type="Gene3D" id="2.10.25.10">
    <property type="entry name" value="Laminin"/>
    <property type="match status" value="1"/>
</dbReference>
<dbReference type="Proteomes" id="UP000887565">
    <property type="component" value="Unplaced"/>
</dbReference>
<feature type="domain" description="EGF-like" evidence="2">
    <location>
        <begin position="66"/>
        <end position="102"/>
    </location>
</feature>
<feature type="disulfide bond" evidence="1">
    <location>
        <begin position="92"/>
        <end position="101"/>
    </location>
</feature>
<accession>A0A915HP48</accession>
<proteinExistence type="predicted"/>
<dbReference type="AlphaFoldDB" id="A0A915HP48"/>
<dbReference type="InterPro" id="IPR000742">
    <property type="entry name" value="EGF"/>
</dbReference>
<dbReference type="PROSITE" id="PS00022">
    <property type="entry name" value="EGF_1"/>
    <property type="match status" value="1"/>
</dbReference>
<organism evidence="3 4">
    <name type="scientific">Romanomermis culicivorax</name>
    <name type="common">Nematode worm</name>
    <dbReference type="NCBI Taxonomy" id="13658"/>
    <lineage>
        <taxon>Eukaryota</taxon>
        <taxon>Metazoa</taxon>
        <taxon>Ecdysozoa</taxon>
        <taxon>Nematoda</taxon>
        <taxon>Enoplea</taxon>
        <taxon>Dorylaimia</taxon>
        <taxon>Mermithida</taxon>
        <taxon>Mermithoidea</taxon>
        <taxon>Mermithidae</taxon>
        <taxon>Romanomermis</taxon>
    </lineage>
</organism>
<evidence type="ECO:0000256" key="1">
    <source>
        <dbReference type="PROSITE-ProRule" id="PRU00076"/>
    </source>
</evidence>
<keyword evidence="1" id="KW-1015">Disulfide bond</keyword>
<name>A0A915HP48_ROMCU</name>
<dbReference type="PROSITE" id="PS50026">
    <property type="entry name" value="EGF_3"/>
    <property type="match status" value="1"/>
</dbReference>
<dbReference type="WBParaSite" id="nRc.2.0.1.t03286-RA">
    <property type="protein sequence ID" value="nRc.2.0.1.t03286-RA"/>
    <property type="gene ID" value="nRc.2.0.1.g03286"/>
</dbReference>
<keyword evidence="1" id="KW-0245">EGF-like domain</keyword>
<evidence type="ECO:0000313" key="3">
    <source>
        <dbReference type="Proteomes" id="UP000887565"/>
    </source>
</evidence>
<dbReference type="SUPFAM" id="SSF57196">
    <property type="entry name" value="EGF/Laminin"/>
    <property type="match status" value="1"/>
</dbReference>
<keyword evidence="3" id="KW-1185">Reference proteome</keyword>
<reference evidence="4" key="1">
    <citation type="submission" date="2022-11" db="UniProtKB">
        <authorList>
            <consortium name="WormBaseParasite"/>
        </authorList>
    </citation>
    <scope>IDENTIFICATION</scope>
</reference>
<evidence type="ECO:0000259" key="2">
    <source>
        <dbReference type="PROSITE" id="PS50026"/>
    </source>
</evidence>
<evidence type="ECO:0000313" key="4">
    <source>
        <dbReference type="WBParaSite" id="nRc.2.0.1.t03286-RA"/>
    </source>
</evidence>